<dbReference type="EMBL" id="JAACJJ010000001">
    <property type="protein sequence ID" value="KAF5330668.1"/>
    <property type="molecule type" value="Genomic_DNA"/>
</dbReference>
<dbReference type="AlphaFoldDB" id="A0A8H5BY48"/>
<organism evidence="1 2">
    <name type="scientific">Psilocybe cf. subviscida</name>
    <dbReference type="NCBI Taxonomy" id="2480587"/>
    <lineage>
        <taxon>Eukaryota</taxon>
        <taxon>Fungi</taxon>
        <taxon>Dikarya</taxon>
        <taxon>Basidiomycota</taxon>
        <taxon>Agaricomycotina</taxon>
        <taxon>Agaricomycetes</taxon>
        <taxon>Agaricomycetidae</taxon>
        <taxon>Agaricales</taxon>
        <taxon>Agaricineae</taxon>
        <taxon>Strophariaceae</taxon>
        <taxon>Psilocybe</taxon>
    </lineage>
</organism>
<evidence type="ECO:0008006" key="3">
    <source>
        <dbReference type="Google" id="ProtNLM"/>
    </source>
</evidence>
<protein>
    <recommendedName>
        <fullName evidence="3">NAD-dependent epimerase/dehydratase domain-containing protein</fullName>
    </recommendedName>
</protein>
<gene>
    <name evidence="1" type="ORF">D9619_005885</name>
</gene>
<dbReference type="OrthoDB" id="16464at2759"/>
<reference evidence="1 2" key="1">
    <citation type="journal article" date="2020" name="ISME J.">
        <title>Uncovering the hidden diversity of litter-decomposition mechanisms in mushroom-forming fungi.</title>
        <authorList>
            <person name="Floudas D."/>
            <person name="Bentzer J."/>
            <person name="Ahren D."/>
            <person name="Johansson T."/>
            <person name="Persson P."/>
            <person name="Tunlid A."/>
        </authorList>
    </citation>
    <scope>NUCLEOTIDE SEQUENCE [LARGE SCALE GENOMIC DNA]</scope>
    <source>
        <strain evidence="1 2">CBS 101986</strain>
    </source>
</reference>
<evidence type="ECO:0000313" key="2">
    <source>
        <dbReference type="Proteomes" id="UP000567179"/>
    </source>
</evidence>
<proteinExistence type="predicted"/>
<dbReference type="InterPro" id="IPR036291">
    <property type="entry name" value="NAD(P)-bd_dom_sf"/>
</dbReference>
<keyword evidence="2" id="KW-1185">Reference proteome</keyword>
<sequence>MAEDTQRPSVLIFGGLNTSSRALAAFLVPVEGEPLVSSLRIVDKYSVHPATTYIGPEFTKVLEKSEVEYRQANLTVAAAVESAFNPPEGKPAFDYVFDYTGEVRNERSEGIQISNTFAVTRLLGLEAAKRKVKAYVRIQQPFYETSSKHLATEKDDLKPAEYTGVWWHETLRTLAAIPDLNLVVLRIGFMYGPYVDCGNITSAITVAAVYGYMKKPMKSLWSPGKHPMNTVHIDDIAGGAWACANWISKLGRKEADQLAGVPIVFHNDKAKVKDVEGVRPIDEKPIAPLFNLVDDSNSTLASTGTTVTSLFGTTFEFFNMIESTVFKFSDNIEDINEHHVEGWTDMLTKSTPPITKTPLTAYMEKYTLEKHVVGFDNSKIKQIVGYKLRRPEFNHENVRDLVDKWKAEGAWPNATS</sequence>
<name>A0A8H5BY48_9AGAR</name>
<comment type="caution">
    <text evidence="1">The sequence shown here is derived from an EMBL/GenBank/DDBJ whole genome shotgun (WGS) entry which is preliminary data.</text>
</comment>
<accession>A0A8H5BY48</accession>
<dbReference type="Proteomes" id="UP000567179">
    <property type="component" value="Unassembled WGS sequence"/>
</dbReference>
<dbReference type="Gene3D" id="3.40.50.720">
    <property type="entry name" value="NAD(P)-binding Rossmann-like Domain"/>
    <property type="match status" value="1"/>
</dbReference>
<evidence type="ECO:0000313" key="1">
    <source>
        <dbReference type="EMBL" id="KAF5330668.1"/>
    </source>
</evidence>
<dbReference type="SUPFAM" id="SSF51735">
    <property type="entry name" value="NAD(P)-binding Rossmann-fold domains"/>
    <property type="match status" value="1"/>
</dbReference>